<reference evidence="2" key="2">
    <citation type="submission" date="2025-08" db="UniProtKB">
        <authorList>
            <consortium name="Ensembl"/>
        </authorList>
    </citation>
    <scope>IDENTIFICATION</scope>
</reference>
<evidence type="ECO:0000313" key="3">
    <source>
        <dbReference type="Proteomes" id="UP000005207"/>
    </source>
</evidence>
<accession>A0A669EJ22</accession>
<evidence type="ECO:0000313" key="2">
    <source>
        <dbReference type="Ensembl" id="ENSONIP00000072890.1"/>
    </source>
</evidence>
<dbReference type="Pfam" id="PF00078">
    <property type="entry name" value="RVT_1"/>
    <property type="match status" value="1"/>
</dbReference>
<evidence type="ECO:0000259" key="1">
    <source>
        <dbReference type="PROSITE" id="PS50878"/>
    </source>
</evidence>
<dbReference type="CDD" id="cd01650">
    <property type="entry name" value="RT_nLTR_like"/>
    <property type="match status" value="1"/>
</dbReference>
<dbReference type="OMA" id="CITESWI"/>
<dbReference type="PANTHER" id="PTHR46670:SF3">
    <property type="entry name" value="ENDONUCLEASE_EXONUCLEASE_PHOSPHATASE DOMAIN-CONTAINING PROTEIN"/>
    <property type="match status" value="1"/>
</dbReference>
<dbReference type="PANTHER" id="PTHR46670">
    <property type="entry name" value="ENDO/EXONUCLEASE/PHOSPHATASE DOMAIN-CONTAINING PROTEIN"/>
    <property type="match status" value="1"/>
</dbReference>
<dbReference type="InterPro" id="IPR036691">
    <property type="entry name" value="Endo/exonu/phosph_ase_sf"/>
</dbReference>
<sequence>MAPVYVAARLSLSVLFVFILLLSCVTQEIGSLLVYDRQSLLNLRSSGQNTAPFSNGGQNSWCLLLSHIPTCLCRAVMLPPRRRRRGRRSGRLVKLKIFLAHHPTTVKGIQRLFHGVFVHRRFLDPVDSCLIPVVCQDDAPLRDPCPPRLNVRRANLRNLRPLCRTPCAAGAYTSSPAPVRIGLVNARSLVNKSFILNESFISWKLDFMCVTETWLNTGESSTLSELLPAGCSYFNTPRTSGRGGGTAVVFKKDFKCKQCVLQPSFSSFELTCFEVNRSNSVLFAVIYRPPKYNKNFINDFSEFLAGIMPNYDHVLIVGDFNIHVCCPDKPLVKEFLSLIDSFNLVQSVPGPTHEHRHTLDLVLSHSLPVSNVEVTDTAFSDHMAVLFDAVFSRTTVQTSAPVRRCRIINPSTAVQFSTAFNQLSIPADRTPLDTEILSSWFQYSCLTILDSVAPVKTRKPKAKTDPWFNDATRAVRRECRRAERRWKRDKLQVSLQILKDCWRLYQDTVKEAKRKYFSKIISSNSHNPRVLFKSIDSVLNAPQSGCLEASHKLSNDFMCFFIEKVATTRALISSPESDPSVLIPCSAVFNQFEPVSLSYLEDVVGHLRPSGSPNDPVPPQFFKEIFPSIGQAVLTVINSSLISGVVPANFKHAVVQPLLKKPALDHTVLANYRPISKLSFMSKILEKIVHCQLMDFLNENGILEVFQSGFKNFHSTESALLKVFNDILLTCDSGNHVVLVLPDLTAAFDTVDHNILLSRLHHLAGIRGTALKWFRSYLCDRTFSVNFLGYESSSATFQSGVPQGSILGPLLFSLYLQPLGTILRRHGISFHCYADDCQIYLPLKQKDAFSIKPLLACLEDIKSWMSLNFLRCNSSKTEVILFGPSGPCEPSAIDLGPLAEYFKSVVTNLGFKMDSDFKLNSQIRATVKSSFYHLRRLAKIRPILSRPHLETVIHAFISCRLDYCNALYCGVSIFSLVCSWSRILLHDF</sequence>
<dbReference type="InterPro" id="IPR005135">
    <property type="entry name" value="Endo/exonuclease/phosphatase"/>
</dbReference>
<dbReference type="Ensembl" id="ENSONIT00000039223.1">
    <property type="protein sequence ID" value="ENSONIP00000072890.1"/>
    <property type="gene ID" value="ENSONIG00000034971.1"/>
</dbReference>
<dbReference type="SUPFAM" id="SSF56672">
    <property type="entry name" value="DNA/RNA polymerases"/>
    <property type="match status" value="1"/>
</dbReference>
<reference evidence="3" key="1">
    <citation type="submission" date="2012-01" db="EMBL/GenBank/DDBJ databases">
        <title>The Genome Sequence of Oreochromis niloticus (Nile Tilapia).</title>
        <authorList>
            <consortium name="Broad Institute Genome Assembly Team"/>
            <consortium name="Broad Institute Sequencing Platform"/>
            <person name="Di Palma F."/>
            <person name="Johnson J."/>
            <person name="Lander E.S."/>
            <person name="Lindblad-Toh K."/>
        </authorList>
    </citation>
    <scope>NUCLEOTIDE SEQUENCE [LARGE SCALE GENOMIC DNA]</scope>
</reference>
<name>A0A669EJ22_ORENI</name>
<dbReference type="Pfam" id="PF03372">
    <property type="entry name" value="Exo_endo_phos"/>
    <property type="match status" value="1"/>
</dbReference>
<dbReference type="GeneTree" id="ENSGT01150000286909"/>
<dbReference type="InterPro" id="IPR000477">
    <property type="entry name" value="RT_dom"/>
</dbReference>
<dbReference type="SUPFAM" id="SSF56219">
    <property type="entry name" value="DNase I-like"/>
    <property type="match status" value="1"/>
</dbReference>
<dbReference type="PROSITE" id="PS50878">
    <property type="entry name" value="RT_POL"/>
    <property type="match status" value="1"/>
</dbReference>
<organism evidence="2 3">
    <name type="scientific">Oreochromis niloticus</name>
    <name type="common">Nile tilapia</name>
    <name type="synonym">Tilapia nilotica</name>
    <dbReference type="NCBI Taxonomy" id="8128"/>
    <lineage>
        <taxon>Eukaryota</taxon>
        <taxon>Metazoa</taxon>
        <taxon>Chordata</taxon>
        <taxon>Craniata</taxon>
        <taxon>Vertebrata</taxon>
        <taxon>Euteleostomi</taxon>
        <taxon>Actinopterygii</taxon>
        <taxon>Neopterygii</taxon>
        <taxon>Teleostei</taxon>
        <taxon>Neoteleostei</taxon>
        <taxon>Acanthomorphata</taxon>
        <taxon>Ovalentaria</taxon>
        <taxon>Cichlomorphae</taxon>
        <taxon>Cichliformes</taxon>
        <taxon>Cichlidae</taxon>
        <taxon>African cichlids</taxon>
        <taxon>Pseudocrenilabrinae</taxon>
        <taxon>Oreochromini</taxon>
        <taxon>Oreochromis</taxon>
    </lineage>
</organism>
<reference evidence="2" key="3">
    <citation type="submission" date="2025-09" db="UniProtKB">
        <authorList>
            <consortium name="Ensembl"/>
        </authorList>
    </citation>
    <scope>IDENTIFICATION</scope>
</reference>
<keyword evidence="3" id="KW-1185">Reference proteome</keyword>
<dbReference type="Gene3D" id="3.60.10.10">
    <property type="entry name" value="Endonuclease/exonuclease/phosphatase"/>
    <property type="match status" value="1"/>
</dbReference>
<proteinExistence type="predicted"/>
<protein>
    <recommendedName>
        <fullName evidence="1">Reverse transcriptase domain-containing protein</fullName>
    </recommendedName>
</protein>
<feature type="domain" description="Reverse transcriptase" evidence="1">
    <location>
        <begin position="639"/>
        <end position="913"/>
    </location>
</feature>
<dbReference type="InterPro" id="IPR043502">
    <property type="entry name" value="DNA/RNA_pol_sf"/>
</dbReference>
<dbReference type="Proteomes" id="UP000005207">
    <property type="component" value="Linkage group LG7"/>
</dbReference>
<dbReference type="GO" id="GO:0003824">
    <property type="term" value="F:catalytic activity"/>
    <property type="evidence" value="ECO:0007669"/>
    <property type="project" value="InterPro"/>
</dbReference>
<dbReference type="InParanoid" id="A0A669EJ22"/>
<dbReference type="AlphaFoldDB" id="A0A669EJ22"/>